<accession>A0ABU2EGP6</accession>
<dbReference type="InterPro" id="IPR006487">
    <property type="entry name" value="Phage_lambda_L"/>
</dbReference>
<sequence>MSIKSEIQKLAPSALIELFILDATKLPGGGLMRFHAGTNKLQQPVIWQGQEYMPLPIEAEGFEMNTRGTLPRPKIRVANVNGMFSAQVTSLDDLVRAKVIRKRTYARFLDAVNFPDGNPTADPTQSLPDEVWYVERKTTENRYLIEWELASAFDLQGVQCPSWQIIQNSCSWRYRGPECGYAGAPMDRNNQWTTPANDTCPKNMAGCRARHGNGELPFGGFPGATRYG</sequence>
<organism evidence="1 2">
    <name type="scientific">Herbaspirillum huttiense subsp. lycopersici</name>
    <dbReference type="NCBI Taxonomy" id="3074428"/>
    <lineage>
        <taxon>Bacteria</taxon>
        <taxon>Pseudomonadati</taxon>
        <taxon>Pseudomonadota</taxon>
        <taxon>Betaproteobacteria</taxon>
        <taxon>Burkholderiales</taxon>
        <taxon>Oxalobacteraceae</taxon>
        <taxon>Herbaspirillum</taxon>
    </lineage>
</organism>
<dbReference type="NCBIfam" id="TIGR01600">
    <property type="entry name" value="phage_tail_L"/>
    <property type="match status" value="1"/>
</dbReference>
<gene>
    <name evidence="1" type="ORF">RI048_02185</name>
</gene>
<name>A0ABU2EGP6_9BURK</name>
<comment type="caution">
    <text evidence="1">The sequence shown here is derived from an EMBL/GenBank/DDBJ whole genome shotgun (WGS) entry which is preliminary data.</text>
</comment>
<evidence type="ECO:0000313" key="2">
    <source>
        <dbReference type="Proteomes" id="UP001246576"/>
    </source>
</evidence>
<dbReference type="EMBL" id="JAVLSJ010000001">
    <property type="protein sequence ID" value="MDR9847013.1"/>
    <property type="molecule type" value="Genomic_DNA"/>
</dbReference>
<evidence type="ECO:0000313" key="1">
    <source>
        <dbReference type="EMBL" id="MDR9847013.1"/>
    </source>
</evidence>
<dbReference type="Proteomes" id="UP001246576">
    <property type="component" value="Unassembled WGS sequence"/>
</dbReference>
<dbReference type="RefSeq" id="WP_310839435.1">
    <property type="nucleotide sequence ID" value="NZ_JAVLSJ010000001.1"/>
</dbReference>
<protein>
    <submittedName>
        <fullName evidence="1">Phage minor tail protein L</fullName>
    </submittedName>
</protein>
<dbReference type="Pfam" id="PF05100">
    <property type="entry name" value="Phage_tail_L"/>
    <property type="match status" value="1"/>
</dbReference>
<proteinExistence type="predicted"/>
<keyword evidence="2" id="KW-1185">Reference proteome</keyword>
<reference evidence="1" key="1">
    <citation type="submission" date="2023-09" db="EMBL/GenBank/DDBJ databases">
        <title>Description of first Herbaspirillum huttiense subsp. nephrolepsisexaltata and Herbaspirillum huttiense subsp. lycopersicon.</title>
        <authorList>
            <person name="Poudel M."/>
            <person name="Sharma A."/>
            <person name="Goss E."/>
            <person name="Tapia J.H."/>
            <person name="Harmon C.M."/>
            <person name="Jones J.B."/>
        </authorList>
    </citation>
    <scope>NUCLEOTIDE SEQUENCE</scope>
    <source>
        <strain evidence="1">SE1</strain>
    </source>
</reference>